<dbReference type="STRING" id="1869.MB27_34110"/>
<evidence type="ECO:0000313" key="3">
    <source>
        <dbReference type="Proteomes" id="UP000054537"/>
    </source>
</evidence>
<accession>A0A0A6UDJ1</accession>
<proteinExistence type="predicted"/>
<dbReference type="EMBL" id="JRTT01000130">
    <property type="protein sequence ID" value="KHD73561.1"/>
    <property type="molecule type" value="Genomic_DNA"/>
</dbReference>
<keyword evidence="3" id="KW-1185">Reference proteome</keyword>
<gene>
    <name evidence="2" type="ORF">MB27_34110</name>
</gene>
<dbReference type="Proteomes" id="UP000054537">
    <property type="component" value="Unassembled WGS sequence"/>
</dbReference>
<evidence type="ECO:0000256" key="1">
    <source>
        <dbReference type="SAM" id="MobiDB-lite"/>
    </source>
</evidence>
<sequence>MLVSLLVTAVAGCDDGVPAVTPSRPPPATVADPQMIKDLPSYLDIPDPRPARFTTGLNGPTHRVHVVETATANLLGDDFLPWFKTDANPEPVGPATTFPGNEFLFVRLSGVAGETHHVMFPSPLIEDKRVRIQVGDQTRDMPQVIGAEALLLMVVPTGAPVRLQVTEAGRSSSMDLRTGEPDAAGAAAGAGSRKGEAEWDVYGQYPGDAIGSQVNVKATVTLDSFDGTWAPPGRMWLRIGLKLSYWSWRDLGGKLDAARSIRVEVGGRAVDVAAESTAFTRLTRGTPNIYQNDLYAKVQVPKDGVRKVGVRFSPAGPITLDGRSTTFRATSVPTGTVTLK</sequence>
<evidence type="ECO:0000313" key="2">
    <source>
        <dbReference type="EMBL" id="KHD73561.1"/>
    </source>
</evidence>
<dbReference type="AlphaFoldDB" id="A0A0A6UDJ1"/>
<dbReference type="eggNOG" id="ENOG502ZITM">
    <property type="taxonomic scope" value="Bacteria"/>
</dbReference>
<reference evidence="2 3" key="1">
    <citation type="submission" date="2014-10" db="EMBL/GenBank/DDBJ databases">
        <title>Draft genome sequence of Actinoplanes utahensis NRRL 12052.</title>
        <authorList>
            <person name="Velasco-Bucheli B."/>
            <person name="del Cerro C."/>
            <person name="Hormigo D."/>
            <person name="Garcia J.L."/>
            <person name="Acebal C."/>
            <person name="Arroyo M."/>
            <person name="de la Mata I."/>
        </authorList>
    </citation>
    <scope>NUCLEOTIDE SEQUENCE [LARGE SCALE GENOMIC DNA]</scope>
    <source>
        <strain evidence="2 3">NRRL 12052</strain>
    </source>
</reference>
<name>A0A0A6UDJ1_ACTUT</name>
<organism evidence="2 3">
    <name type="scientific">Actinoplanes utahensis</name>
    <dbReference type="NCBI Taxonomy" id="1869"/>
    <lineage>
        <taxon>Bacteria</taxon>
        <taxon>Bacillati</taxon>
        <taxon>Actinomycetota</taxon>
        <taxon>Actinomycetes</taxon>
        <taxon>Micromonosporales</taxon>
        <taxon>Micromonosporaceae</taxon>
        <taxon>Actinoplanes</taxon>
    </lineage>
</organism>
<comment type="caution">
    <text evidence="2">The sequence shown here is derived from an EMBL/GenBank/DDBJ whole genome shotgun (WGS) entry which is preliminary data.</text>
</comment>
<feature type="region of interest" description="Disordered" evidence="1">
    <location>
        <begin position="169"/>
        <end position="191"/>
    </location>
</feature>
<protein>
    <submittedName>
        <fullName evidence="2">Uncharacterized protein</fullName>
    </submittedName>
</protein>